<dbReference type="PANTHER" id="PTHR44103:SF1">
    <property type="entry name" value="PROPROTEIN CONVERTASE P"/>
    <property type="match status" value="1"/>
</dbReference>
<dbReference type="Gene3D" id="2.115.10.10">
    <property type="entry name" value="Tachylectin 2"/>
    <property type="match status" value="1"/>
</dbReference>
<feature type="chain" id="PRO_5008716719" evidence="2">
    <location>
        <begin position="30"/>
        <end position="439"/>
    </location>
</feature>
<dbReference type="InterPro" id="IPR013517">
    <property type="entry name" value="FG-GAP"/>
</dbReference>
<keyword evidence="5" id="KW-1185">Reference proteome</keyword>
<evidence type="ECO:0000259" key="3">
    <source>
        <dbReference type="Pfam" id="PF01551"/>
    </source>
</evidence>
<dbReference type="SUPFAM" id="SSF69318">
    <property type="entry name" value="Integrin alpha N-terminal domain"/>
    <property type="match status" value="2"/>
</dbReference>
<keyword evidence="1 2" id="KW-0732">Signal</keyword>
<dbReference type="InterPro" id="IPR016047">
    <property type="entry name" value="M23ase_b-sheet_dom"/>
</dbReference>
<feature type="signal peptide" evidence="2">
    <location>
        <begin position="1"/>
        <end position="29"/>
    </location>
</feature>
<sequence length="439" mass="46139">MSLRKLLRIGAVVALGLTGLAVTGAPAQAAMPLFQLPFTCGEYWDGSNPISDRHQSSWELDFNYEGGDLGKPVLAAAAGTIEIASYQTSGGFGRLVKIRHGSSNYYTFYAHLNDFAPGLGVGDSVRQGQLIGHVGNTSANGNFGPHLHYEVRYGSTGYPGNIQPAYFNGVRFGYPAQRIRSYNCGGGNGVVRDVNRDGRSDLVAIHDTGALYRYTGNGDGTFDPGVSIGTGWGNFRLTSLADVNGDGVSDILGIHSNGSLYRYLGRGDGTFAAGVVLGGGWGNFRLLTSSDFNNDGRADVLAVHNDGSLYRYAGTADGTVVGWGGAVGGGWSGFRLLTSGDVNGDGKADLLAVGTDGALYRWLGKGDGTFASAVKIWDRGWGSFRLINSADYNNDGRTDLLAVLDDGGLYRYAGQSDGTLASWGGRVGGGWGAFRLINS</sequence>
<dbReference type="EMBL" id="FMDN01000001">
    <property type="protein sequence ID" value="SCG33970.1"/>
    <property type="molecule type" value="Genomic_DNA"/>
</dbReference>
<protein>
    <submittedName>
        <fullName evidence="4">Repeat domain-containing protein</fullName>
    </submittedName>
</protein>
<evidence type="ECO:0000313" key="4">
    <source>
        <dbReference type="EMBL" id="SCG33970.1"/>
    </source>
</evidence>
<reference evidence="5" key="1">
    <citation type="submission" date="2016-06" db="EMBL/GenBank/DDBJ databases">
        <authorList>
            <person name="Varghese N."/>
        </authorList>
    </citation>
    <scope>NUCLEOTIDE SEQUENCE [LARGE SCALE GENOMIC DNA]</scope>
    <source>
        <strain evidence="5">DSM 43171</strain>
    </source>
</reference>
<dbReference type="Pfam" id="PF13517">
    <property type="entry name" value="FG-GAP_3"/>
    <property type="match status" value="2"/>
</dbReference>
<accession>A0A1C5GJK3</accession>
<dbReference type="STRING" id="47864.GA0070560_101120"/>
<dbReference type="CDD" id="cd12797">
    <property type="entry name" value="M23_peptidase"/>
    <property type="match status" value="1"/>
</dbReference>
<dbReference type="InterPro" id="IPR011055">
    <property type="entry name" value="Dup_hybrid_motif"/>
</dbReference>
<dbReference type="RefSeq" id="WP_091289916.1">
    <property type="nucleotide sequence ID" value="NZ_FMDN01000001.1"/>
</dbReference>
<dbReference type="InterPro" id="IPR028994">
    <property type="entry name" value="Integrin_alpha_N"/>
</dbReference>
<organism evidence="4 5">
    <name type="scientific">Micromonospora halophytica</name>
    <dbReference type="NCBI Taxonomy" id="47864"/>
    <lineage>
        <taxon>Bacteria</taxon>
        <taxon>Bacillati</taxon>
        <taxon>Actinomycetota</taxon>
        <taxon>Actinomycetes</taxon>
        <taxon>Micromonosporales</taxon>
        <taxon>Micromonosporaceae</taxon>
        <taxon>Micromonospora</taxon>
    </lineage>
</organism>
<evidence type="ECO:0000313" key="5">
    <source>
        <dbReference type="Proteomes" id="UP000199408"/>
    </source>
</evidence>
<dbReference type="Gene3D" id="2.70.70.10">
    <property type="entry name" value="Glucose Permease (Domain IIA)"/>
    <property type="match status" value="1"/>
</dbReference>
<evidence type="ECO:0000256" key="1">
    <source>
        <dbReference type="ARBA" id="ARBA00022729"/>
    </source>
</evidence>
<evidence type="ECO:0000256" key="2">
    <source>
        <dbReference type="SAM" id="SignalP"/>
    </source>
</evidence>
<dbReference type="AlphaFoldDB" id="A0A1C5GJK3"/>
<name>A0A1C5GJK3_9ACTN</name>
<dbReference type="Pfam" id="PF01551">
    <property type="entry name" value="Peptidase_M23"/>
    <property type="match status" value="1"/>
</dbReference>
<dbReference type="Proteomes" id="UP000199408">
    <property type="component" value="Unassembled WGS sequence"/>
</dbReference>
<feature type="domain" description="M23ase beta-sheet core" evidence="3">
    <location>
        <begin position="69"/>
        <end position="154"/>
    </location>
</feature>
<dbReference type="PANTHER" id="PTHR44103">
    <property type="entry name" value="PROPROTEIN CONVERTASE P"/>
    <property type="match status" value="1"/>
</dbReference>
<gene>
    <name evidence="4" type="ORF">GA0070560_101120</name>
</gene>
<dbReference type="SUPFAM" id="SSF51261">
    <property type="entry name" value="Duplicated hybrid motif"/>
    <property type="match status" value="1"/>
</dbReference>
<proteinExistence type="predicted"/>
<dbReference type="OrthoDB" id="581998at2"/>
<dbReference type="Gene3D" id="2.40.128.340">
    <property type="match status" value="1"/>
</dbReference>